<feature type="domain" description="THAP9-like helix-turn-helix" evidence="1">
    <location>
        <begin position="44"/>
        <end position="118"/>
    </location>
</feature>
<dbReference type="Proteomes" id="UP000595437">
    <property type="component" value="Chromosome 14"/>
</dbReference>
<evidence type="ECO:0000259" key="2">
    <source>
        <dbReference type="Pfam" id="PF21787"/>
    </source>
</evidence>
<evidence type="ECO:0000259" key="1">
    <source>
        <dbReference type="Pfam" id="PF12017"/>
    </source>
</evidence>
<keyword evidence="5" id="KW-1185">Reference proteome</keyword>
<reference evidence="5" key="1">
    <citation type="submission" date="2021-01" db="EMBL/GenBank/DDBJ databases">
        <title>Caligus Genome Assembly.</title>
        <authorList>
            <person name="Gallardo-Escarate C."/>
        </authorList>
    </citation>
    <scope>NUCLEOTIDE SEQUENCE [LARGE SCALE GENOMIC DNA]</scope>
</reference>
<feature type="non-terminal residue" evidence="4">
    <location>
        <position position="359"/>
    </location>
</feature>
<dbReference type="AlphaFoldDB" id="A0A7T8GX63"/>
<evidence type="ECO:0008006" key="6">
    <source>
        <dbReference type="Google" id="ProtNLM"/>
    </source>
</evidence>
<evidence type="ECO:0000259" key="3">
    <source>
        <dbReference type="Pfam" id="PF21788"/>
    </source>
</evidence>
<gene>
    <name evidence="4" type="ORF">FKW44_019841</name>
</gene>
<dbReference type="InterPro" id="IPR048365">
    <property type="entry name" value="TNP-like_RNaseH_N"/>
</dbReference>
<dbReference type="InterPro" id="IPR021896">
    <property type="entry name" value="THAP9-like_HTH"/>
</dbReference>
<feature type="domain" description="Transposable element P transposase-like GTP-binding insertion" evidence="3">
    <location>
        <begin position="294"/>
        <end position="357"/>
    </location>
</feature>
<proteinExistence type="predicted"/>
<dbReference type="OrthoDB" id="7312725at2759"/>
<feature type="domain" description="Transposable element P transposase-like RNase H" evidence="2">
    <location>
        <begin position="124"/>
        <end position="260"/>
    </location>
</feature>
<dbReference type="EMBL" id="CP045903">
    <property type="protein sequence ID" value="QQP39075.1"/>
    <property type="molecule type" value="Genomic_DNA"/>
</dbReference>
<dbReference type="Pfam" id="PF21788">
    <property type="entry name" value="TNP-like_GBD"/>
    <property type="match status" value="1"/>
</dbReference>
<dbReference type="Pfam" id="PF12017">
    <property type="entry name" value="Tnp_P_element"/>
    <property type="match status" value="1"/>
</dbReference>
<evidence type="ECO:0000313" key="4">
    <source>
        <dbReference type="EMBL" id="QQP39075.1"/>
    </source>
</evidence>
<protein>
    <recommendedName>
        <fullName evidence="6">THAP domain-containing protein 9</fullName>
    </recommendedName>
</protein>
<sequence length="359" mass="40616">LIRKKCEELKSRVSILHQSNMRLAKQTQRSAKRNHKLMDTINGLREEGLINMEAAVALEKFDGDRDLILQLLTRKSKSSAYSEEVKEFAFTLHFHSPKAYDFLRKTFALPSPSSLRTWLSSFSCLPGFQSEAFEELNRMRKEDSKAIYKDASLLVDGMSLKELVEFDKTLKRTFGTVDYGSLHFGESETAAKEAIVFMLVGLKGHWKLPVGYFFVRGTRAAIQAGLIRNCLEMSHQVGVNVCTLTMDGTQHNISTFNALGANLQPNDLNELKTTFSNPCPGANHFVNAILDPPHMIKLLRSTIHDYGALEFLERLHMLQDKHGFRLGNKLGEKHLRYKRNKMKVVLAVQVIASNSVSNL</sequence>
<organism evidence="4 5">
    <name type="scientific">Caligus rogercresseyi</name>
    <name type="common">Sea louse</name>
    <dbReference type="NCBI Taxonomy" id="217165"/>
    <lineage>
        <taxon>Eukaryota</taxon>
        <taxon>Metazoa</taxon>
        <taxon>Ecdysozoa</taxon>
        <taxon>Arthropoda</taxon>
        <taxon>Crustacea</taxon>
        <taxon>Multicrustacea</taxon>
        <taxon>Hexanauplia</taxon>
        <taxon>Copepoda</taxon>
        <taxon>Siphonostomatoida</taxon>
        <taxon>Caligidae</taxon>
        <taxon>Caligus</taxon>
    </lineage>
</organism>
<dbReference type="Pfam" id="PF21787">
    <property type="entry name" value="TNP-like_RNaseH_N"/>
    <property type="match status" value="1"/>
</dbReference>
<evidence type="ECO:0000313" key="5">
    <source>
        <dbReference type="Proteomes" id="UP000595437"/>
    </source>
</evidence>
<name>A0A7T8GX63_CALRO</name>
<accession>A0A7T8GX63</accession>
<dbReference type="InterPro" id="IPR048366">
    <property type="entry name" value="TNP-like_GBD"/>
</dbReference>